<proteinExistence type="predicted"/>
<organism evidence="2 3">
    <name type="scientific">Kocuria varians</name>
    <name type="common">Micrococcus varians</name>
    <dbReference type="NCBI Taxonomy" id="1272"/>
    <lineage>
        <taxon>Bacteria</taxon>
        <taxon>Bacillati</taxon>
        <taxon>Actinomycetota</taxon>
        <taxon>Actinomycetes</taxon>
        <taxon>Micrococcales</taxon>
        <taxon>Micrococcaceae</taxon>
        <taxon>Kocuria</taxon>
    </lineage>
</organism>
<keyword evidence="3" id="KW-1185">Reference proteome</keyword>
<accession>A0A4Y4D4T5</accession>
<dbReference type="OrthoDB" id="9913869at2"/>
<gene>
    <name evidence="2" type="ORF">KVA01_14970</name>
</gene>
<reference evidence="2 3" key="1">
    <citation type="submission" date="2019-06" db="EMBL/GenBank/DDBJ databases">
        <title>Whole genome shotgun sequence of Kocuria varians NBRC 15358.</title>
        <authorList>
            <person name="Hosoyama A."/>
            <person name="Uohara A."/>
            <person name="Ohji S."/>
            <person name="Ichikawa N."/>
        </authorList>
    </citation>
    <scope>NUCLEOTIDE SEQUENCE [LARGE SCALE GENOMIC DNA]</scope>
    <source>
        <strain evidence="2 3">NBRC 15358</strain>
    </source>
</reference>
<name>A0A4Y4D4T5_KOCVA</name>
<dbReference type="RefSeq" id="WP_141269558.1">
    <property type="nucleotide sequence ID" value="NZ_BJNW01000012.1"/>
</dbReference>
<sequence>MSTRAERRLREAQTTLEQATQAHQTAAAALAALEDRAVSGEDIDPLELAGTQGDLGIKAKRVQRAHTAVDAEQSTVDEEKARARHRELVEAAKATQADLSTTGVRAAMEDLLRRAYAASDAWSELQAAVRAEHGEIPFYGPGNTAPDGVKSPLLVKLDGVGYPDPDPYRLARDLRDLADRVFEDVGIERARARSAGQEVPVSWQARAVKAGVEAAREDQRRCTPEPTPDAAA</sequence>
<dbReference type="STRING" id="1272.GCA_900014985_01108"/>
<dbReference type="EMBL" id="BJNW01000012">
    <property type="protein sequence ID" value="GEC99342.1"/>
    <property type="molecule type" value="Genomic_DNA"/>
</dbReference>
<protein>
    <submittedName>
        <fullName evidence="2">Uncharacterized protein</fullName>
    </submittedName>
</protein>
<feature type="compositionally biased region" description="Basic and acidic residues" evidence="1">
    <location>
        <begin position="1"/>
        <end position="11"/>
    </location>
</feature>
<dbReference type="AlphaFoldDB" id="A0A4Y4D4T5"/>
<comment type="caution">
    <text evidence="2">The sequence shown here is derived from an EMBL/GenBank/DDBJ whole genome shotgun (WGS) entry which is preliminary data.</text>
</comment>
<evidence type="ECO:0000313" key="3">
    <source>
        <dbReference type="Proteomes" id="UP000315730"/>
    </source>
</evidence>
<dbReference type="Proteomes" id="UP000315730">
    <property type="component" value="Unassembled WGS sequence"/>
</dbReference>
<feature type="region of interest" description="Disordered" evidence="1">
    <location>
        <begin position="1"/>
        <end position="21"/>
    </location>
</feature>
<feature type="compositionally biased region" description="Low complexity" evidence="1">
    <location>
        <begin position="12"/>
        <end position="21"/>
    </location>
</feature>
<evidence type="ECO:0000313" key="2">
    <source>
        <dbReference type="EMBL" id="GEC99342.1"/>
    </source>
</evidence>
<evidence type="ECO:0000256" key="1">
    <source>
        <dbReference type="SAM" id="MobiDB-lite"/>
    </source>
</evidence>